<dbReference type="EMBL" id="AHHD01000076">
    <property type="protein sequence ID" value="EKG20834.1"/>
    <property type="molecule type" value="Genomic_DNA"/>
</dbReference>
<proteinExistence type="predicted"/>
<feature type="compositionally biased region" description="Low complexity" evidence="1">
    <location>
        <begin position="49"/>
        <end position="68"/>
    </location>
</feature>
<feature type="compositionally biased region" description="Basic and acidic residues" evidence="1">
    <location>
        <begin position="202"/>
        <end position="212"/>
    </location>
</feature>
<feature type="region of interest" description="Disordered" evidence="1">
    <location>
        <begin position="1"/>
        <end position="222"/>
    </location>
</feature>
<protein>
    <submittedName>
        <fullName evidence="2">Uncharacterized protein</fullName>
    </submittedName>
</protein>
<feature type="compositionally biased region" description="Polar residues" evidence="1">
    <location>
        <begin position="105"/>
        <end position="116"/>
    </location>
</feature>
<organism evidence="2 3">
    <name type="scientific">Macrophomina phaseolina (strain MS6)</name>
    <name type="common">Charcoal rot fungus</name>
    <dbReference type="NCBI Taxonomy" id="1126212"/>
    <lineage>
        <taxon>Eukaryota</taxon>
        <taxon>Fungi</taxon>
        <taxon>Dikarya</taxon>
        <taxon>Ascomycota</taxon>
        <taxon>Pezizomycotina</taxon>
        <taxon>Dothideomycetes</taxon>
        <taxon>Dothideomycetes incertae sedis</taxon>
        <taxon>Botryosphaeriales</taxon>
        <taxon>Botryosphaeriaceae</taxon>
        <taxon>Macrophomina</taxon>
    </lineage>
</organism>
<dbReference type="eggNOG" id="ENOG502SRFI">
    <property type="taxonomic scope" value="Eukaryota"/>
</dbReference>
<dbReference type="InParanoid" id="K2SEG5"/>
<reference evidence="2 3" key="1">
    <citation type="journal article" date="2012" name="BMC Genomics">
        <title>Tools to kill: Genome of one of the most destructive plant pathogenic fungi Macrophomina phaseolina.</title>
        <authorList>
            <person name="Islam M.S."/>
            <person name="Haque M.S."/>
            <person name="Islam M.M."/>
            <person name="Emdad E.M."/>
            <person name="Halim A."/>
            <person name="Hossen Q.M.M."/>
            <person name="Hossain M.Z."/>
            <person name="Ahmed B."/>
            <person name="Rahim S."/>
            <person name="Rahman M.S."/>
            <person name="Alam M.M."/>
            <person name="Hou S."/>
            <person name="Wan X."/>
            <person name="Saito J.A."/>
            <person name="Alam M."/>
        </authorList>
    </citation>
    <scope>NUCLEOTIDE SEQUENCE [LARGE SCALE GENOMIC DNA]</scope>
    <source>
        <strain evidence="2 3">MS6</strain>
    </source>
</reference>
<evidence type="ECO:0000313" key="2">
    <source>
        <dbReference type="EMBL" id="EKG20834.1"/>
    </source>
</evidence>
<gene>
    <name evidence="2" type="ORF">MPH_01868</name>
</gene>
<dbReference type="Proteomes" id="UP000007129">
    <property type="component" value="Unassembled WGS sequence"/>
</dbReference>
<dbReference type="HOGENOM" id="CLU_082502_1_0_1"/>
<dbReference type="AlphaFoldDB" id="K2SEG5"/>
<name>K2SEG5_MACPH</name>
<evidence type="ECO:0000256" key="1">
    <source>
        <dbReference type="SAM" id="MobiDB-lite"/>
    </source>
</evidence>
<dbReference type="OrthoDB" id="5383057at2759"/>
<evidence type="ECO:0000313" key="3">
    <source>
        <dbReference type="Proteomes" id="UP000007129"/>
    </source>
</evidence>
<feature type="compositionally biased region" description="Polar residues" evidence="1">
    <location>
        <begin position="1"/>
        <end position="16"/>
    </location>
</feature>
<feature type="compositionally biased region" description="Polar residues" evidence="1">
    <location>
        <begin position="82"/>
        <end position="91"/>
    </location>
</feature>
<comment type="caution">
    <text evidence="2">The sequence shown here is derived from an EMBL/GenBank/DDBJ whole genome shotgun (WGS) entry which is preliminary data.</text>
</comment>
<dbReference type="VEuPathDB" id="FungiDB:MPH_01868"/>
<accession>K2SEG5</accession>
<feature type="compositionally biased region" description="Basic and acidic residues" evidence="1">
    <location>
        <begin position="144"/>
        <end position="158"/>
    </location>
</feature>
<sequence>MPSSAGQKVNDPTAQISEGAGIITNDSLAGESVKNDGSFGAGNSKAGVTSQSSAGTTTNTTDTSAARTLDPAPDAETRDAQNEWNEQSQMNAGRGLGKDAGRGPTYNTQDKSTGSADASGGPGYTTGGDSANAGVAPTAFSAGKLHEKDQKPKGKNITEGDIPDNAPNASFNGEVGTDKDPGRVAEQGFQRHAQQSGVDATAPKDKSQKGDHPYSALEETSA</sequence>